<dbReference type="PANTHER" id="PTHR34137:SF1">
    <property type="entry name" value="EXODEOXYRIBONUCLEASE 7 SMALL SUBUNIT"/>
    <property type="match status" value="1"/>
</dbReference>
<dbReference type="GO" id="GO:0008855">
    <property type="term" value="F:exodeoxyribonuclease VII activity"/>
    <property type="evidence" value="ECO:0007669"/>
    <property type="project" value="InterPro"/>
</dbReference>
<dbReference type="PIRSF" id="PIRSF006488">
    <property type="entry name" value="Exonuc_VII_S"/>
    <property type="match status" value="1"/>
</dbReference>
<gene>
    <name evidence="4" type="ORF">MNBD_IGNAVI01-1018</name>
</gene>
<dbReference type="SUPFAM" id="SSF116842">
    <property type="entry name" value="XseB-like"/>
    <property type="match status" value="1"/>
</dbReference>
<reference evidence="4" key="1">
    <citation type="submission" date="2018-06" db="EMBL/GenBank/DDBJ databases">
        <authorList>
            <person name="Zhirakovskaya E."/>
        </authorList>
    </citation>
    <scope>NUCLEOTIDE SEQUENCE</scope>
</reference>
<dbReference type="PANTHER" id="PTHR34137">
    <property type="entry name" value="EXODEOXYRIBONUCLEASE 7 SMALL SUBUNIT"/>
    <property type="match status" value="1"/>
</dbReference>
<dbReference type="NCBIfam" id="TIGR01280">
    <property type="entry name" value="xseB"/>
    <property type="match status" value="1"/>
</dbReference>
<dbReference type="InterPro" id="IPR003761">
    <property type="entry name" value="Exonuc_VII_S"/>
</dbReference>
<keyword evidence="3" id="KW-0378">Hydrolase</keyword>
<proteinExistence type="inferred from homology"/>
<accession>A0A3B1CPF4</accession>
<dbReference type="HAMAP" id="MF_00337">
    <property type="entry name" value="Exonuc_7_S"/>
    <property type="match status" value="1"/>
</dbReference>
<dbReference type="GO" id="GO:0006308">
    <property type="term" value="P:DNA catabolic process"/>
    <property type="evidence" value="ECO:0007669"/>
    <property type="project" value="InterPro"/>
</dbReference>
<name>A0A3B1CPF4_9ZZZZ</name>
<evidence type="ECO:0000313" key="4">
    <source>
        <dbReference type="EMBL" id="VAX28361.1"/>
    </source>
</evidence>
<evidence type="ECO:0000256" key="3">
    <source>
        <dbReference type="ARBA" id="ARBA00022801"/>
    </source>
</evidence>
<dbReference type="InterPro" id="IPR037004">
    <property type="entry name" value="Exonuc_VII_ssu_sf"/>
</dbReference>
<organism evidence="4">
    <name type="scientific">hydrothermal vent metagenome</name>
    <dbReference type="NCBI Taxonomy" id="652676"/>
    <lineage>
        <taxon>unclassified sequences</taxon>
        <taxon>metagenomes</taxon>
        <taxon>ecological metagenomes</taxon>
    </lineage>
</organism>
<sequence>MSTKKKSFEDSLLRLKEISELLEDEETGLDESIKLYEEGVKLAKKCYSTLAEAELKIKELKADLEKDFE</sequence>
<evidence type="ECO:0000256" key="2">
    <source>
        <dbReference type="ARBA" id="ARBA00022722"/>
    </source>
</evidence>
<keyword evidence="1" id="KW-0963">Cytoplasm</keyword>
<dbReference type="AlphaFoldDB" id="A0A3B1CPF4"/>
<dbReference type="GO" id="GO:0009318">
    <property type="term" value="C:exodeoxyribonuclease VII complex"/>
    <property type="evidence" value="ECO:0007669"/>
    <property type="project" value="InterPro"/>
</dbReference>
<protein>
    <submittedName>
        <fullName evidence="4">Exodeoxyribonuclease VII small subunit</fullName>
    </submittedName>
</protein>
<evidence type="ECO:0000256" key="1">
    <source>
        <dbReference type="ARBA" id="ARBA00022490"/>
    </source>
</evidence>
<dbReference type="GO" id="GO:0005829">
    <property type="term" value="C:cytosol"/>
    <property type="evidence" value="ECO:0007669"/>
    <property type="project" value="TreeGrafter"/>
</dbReference>
<keyword evidence="2" id="KW-0540">Nuclease</keyword>
<dbReference type="Gene3D" id="1.10.287.1040">
    <property type="entry name" value="Exonuclease VII, small subunit"/>
    <property type="match status" value="1"/>
</dbReference>
<dbReference type="EMBL" id="UOGD01000409">
    <property type="protein sequence ID" value="VAX28361.1"/>
    <property type="molecule type" value="Genomic_DNA"/>
</dbReference>
<dbReference type="Pfam" id="PF02609">
    <property type="entry name" value="Exonuc_VII_S"/>
    <property type="match status" value="1"/>
</dbReference>